<organism evidence="1 2">
    <name type="scientific">Moraxella catarrhalis</name>
    <name type="common">Branhamella catarrhalis</name>
    <dbReference type="NCBI Taxonomy" id="480"/>
    <lineage>
        <taxon>Bacteria</taxon>
        <taxon>Pseudomonadati</taxon>
        <taxon>Pseudomonadota</taxon>
        <taxon>Gammaproteobacteria</taxon>
        <taxon>Moraxellales</taxon>
        <taxon>Moraxellaceae</taxon>
        <taxon>Moraxella</taxon>
    </lineage>
</organism>
<proteinExistence type="predicted"/>
<comment type="caution">
    <text evidence="1">The sequence shown here is derived from an EMBL/GenBank/DDBJ whole genome shotgun (WGS) entry which is preliminary data.</text>
</comment>
<gene>
    <name evidence="1" type="ORF">AO382_1548</name>
</gene>
<dbReference type="AlphaFoldDB" id="A0A7Z0UY23"/>
<evidence type="ECO:0000313" key="2">
    <source>
        <dbReference type="Proteomes" id="UP000078446"/>
    </source>
</evidence>
<dbReference type="Proteomes" id="UP000078446">
    <property type="component" value="Unassembled WGS sequence"/>
</dbReference>
<sequence length="98" mass="11082">MPIGYAEVVRVVVFDVIDTDDDGLVYRLEVLKSGHGFKGQLFRLDTFSLQCSFVDSKPDESFYILDTHSHSVDLDNKVFDDPQSCIDFVANALKENFS</sequence>
<dbReference type="EMBL" id="LXHE01000014">
    <property type="protein sequence ID" value="OAV00398.1"/>
    <property type="molecule type" value="Genomic_DNA"/>
</dbReference>
<protein>
    <submittedName>
        <fullName evidence="1">Uncharacterized protein</fullName>
    </submittedName>
</protein>
<accession>A0A7Z0UY23</accession>
<reference evidence="1 2" key="1">
    <citation type="journal article" date="2016" name="Genome Biol. Evol.">
        <title>Comparative Genomic Analyses of the Moraxella catarrhalis Serosensitive and Seroresistant Lineages Demonstrate Their Independent Evolution.</title>
        <authorList>
            <person name="Earl J.P."/>
            <person name="de Vries S.P."/>
            <person name="Ahmed A."/>
            <person name="Powell E."/>
            <person name="Schultz M.P."/>
            <person name="Hermans P.W."/>
            <person name="Hill D.J."/>
            <person name="Zhou Z."/>
            <person name="Constantinidou C.I."/>
            <person name="Hu F.Z."/>
            <person name="Bootsma H.J."/>
            <person name="Ehrlich G.D."/>
        </authorList>
    </citation>
    <scope>NUCLEOTIDE SEQUENCE [LARGE SCALE GENOMIC DNA]</scope>
    <source>
        <strain evidence="1 2">Z7574</strain>
    </source>
</reference>
<evidence type="ECO:0000313" key="1">
    <source>
        <dbReference type="EMBL" id="OAV00398.1"/>
    </source>
</evidence>
<name>A0A7Z0UY23_MORCA</name>
<dbReference type="RefSeq" id="WP_064619349.1">
    <property type="nucleotide sequence ID" value="NZ_LXHE01000014.1"/>
</dbReference>